<dbReference type="GO" id="GO:0006096">
    <property type="term" value="P:glycolytic process"/>
    <property type="evidence" value="ECO:0007669"/>
    <property type="project" value="UniProtKB-UniRule"/>
</dbReference>
<reference evidence="16 17" key="1">
    <citation type="submission" date="2020-08" db="EMBL/GenBank/DDBJ databases">
        <title>Genomic Encyclopedia of Type Strains, Phase IV (KMG-IV): sequencing the most valuable type-strain genomes for metagenomic binning, comparative biology and taxonomic classification.</title>
        <authorList>
            <person name="Goeker M."/>
        </authorList>
    </citation>
    <scope>NUCLEOTIDE SEQUENCE [LARGE SCALE GENOMIC DNA]</scope>
    <source>
        <strain evidence="16 17">DSM 27471</strain>
    </source>
</reference>
<dbReference type="InterPro" id="IPR015824">
    <property type="entry name" value="Phosphoglycerate_kinase_N"/>
</dbReference>
<dbReference type="AlphaFoldDB" id="A0A7W5DQY4"/>
<feature type="binding site" evidence="12 14">
    <location>
        <position position="226"/>
    </location>
    <ligand>
        <name>ATP</name>
        <dbReference type="ChEBI" id="CHEBI:30616"/>
    </ligand>
</feature>
<feature type="binding site" evidence="13">
    <location>
        <position position="117"/>
    </location>
    <ligand>
        <name>(2R)-3-phosphoglycerate</name>
        <dbReference type="ChEBI" id="CHEBI:58272"/>
    </ligand>
</feature>
<dbReference type="PIRSF" id="PIRSF000724">
    <property type="entry name" value="Pgk"/>
    <property type="match status" value="1"/>
</dbReference>
<evidence type="ECO:0000256" key="7">
    <source>
        <dbReference type="ARBA" id="ARBA00022679"/>
    </source>
</evidence>
<feature type="binding site" evidence="12 13">
    <location>
        <begin position="58"/>
        <end position="61"/>
    </location>
    <ligand>
        <name>substrate</name>
    </ligand>
</feature>
<evidence type="ECO:0000256" key="12">
    <source>
        <dbReference type="HAMAP-Rule" id="MF_00145"/>
    </source>
</evidence>
<dbReference type="PANTHER" id="PTHR11406:SF23">
    <property type="entry name" value="PHOSPHOGLYCERATE KINASE 1, CHLOROPLASTIC-RELATED"/>
    <property type="match status" value="1"/>
</dbReference>
<comment type="subcellular location">
    <subcellularLocation>
        <location evidence="12">Cytoplasm</location>
    </subcellularLocation>
</comment>
<feature type="binding site" evidence="12 13">
    <location>
        <begin position="19"/>
        <end position="21"/>
    </location>
    <ligand>
        <name>substrate</name>
    </ligand>
</feature>
<comment type="similarity">
    <text evidence="3 12 15">Belongs to the phosphoglycerate kinase family.</text>
</comment>
<feature type="binding site" evidence="13">
    <location>
        <position position="173"/>
    </location>
    <ligand>
        <name>(2R)-3-phosphoglycerate</name>
        <dbReference type="ChEBI" id="CHEBI:58272"/>
    </ligand>
</feature>
<comment type="caution">
    <text evidence="16">The sequence shown here is derived from an EMBL/GenBank/DDBJ whole genome shotgun (WGS) entry which is preliminary data.</text>
</comment>
<evidence type="ECO:0000256" key="8">
    <source>
        <dbReference type="ARBA" id="ARBA00022741"/>
    </source>
</evidence>
<dbReference type="UniPathway" id="UPA00109">
    <property type="reaction ID" value="UER00185"/>
</dbReference>
<comment type="catalytic activity">
    <reaction evidence="1 12 15">
        <text>(2R)-3-phosphoglycerate + ATP = (2R)-3-phospho-glyceroyl phosphate + ADP</text>
        <dbReference type="Rhea" id="RHEA:14801"/>
        <dbReference type="ChEBI" id="CHEBI:30616"/>
        <dbReference type="ChEBI" id="CHEBI:57604"/>
        <dbReference type="ChEBI" id="CHEBI:58272"/>
        <dbReference type="ChEBI" id="CHEBI:456216"/>
        <dbReference type="EC" id="2.7.2.3"/>
    </reaction>
</comment>
<dbReference type="InterPro" id="IPR001576">
    <property type="entry name" value="Phosphoglycerate_kinase"/>
</dbReference>
<dbReference type="HAMAP" id="MF_00145">
    <property type="entry name" value="Phosphoglyc_kinase"/>
    <property type="match status" value="1"/>
</dbReference>
<accession>A0A7W5DQY4</accession>
<evidence type="ECO:0000256" key="5">
    <source>
        <dbReference type="ARBA" id="ARBA00013061"/>
    </source>
</evidence>
<feature type="binding site" evidence="12 14">
    <location>
        <position position="348"/>
    </location>
    <ligand>
        <name>ATP</name>
        <dbReference type="ChEBI" id="CHEBI:30616"/>
    </ligand>
</feature>
<evidence type="ECO:0000256" key="11">
    <source>
        <dbReference type="ARBA" id="ARBA00023152"/>
    </source>
</evidence>
<proteinExistence type="inferred from homology"/>
<dbReference type="GO" id="GO:0004618">
    <property type="term" value="F:phosphoglycerate kinase activity"/>
    <property type="evidence" value="ECO:0007669"/>
    <property type="project" value="UniProtKB-UniRule"/>
</dbReference>
<feature type="binding site" evidence="12">
    <location>
        <position position="117"/>
    </location>
    <ligand>
        <name>substrate</name>
    </ligand>
</feature>
<feature type="binding site" evidence="13">
    <location>
        <position position="35"/>
    </location>
    <ligand>
        <name>(2R)-3-phosphoglycerate</name>
        <dbReference type="ChEBI" id="CHEBI:58272"/>
    </ligand>
</feature>
<evidence type="ECO:0000313" key="16">
    <source>
        <dbReference type="EMBL" id="MBB3187452.1"/>
    </source>
</evidence>
<evidence type="ECO:0000313" key="17">
    <source>
        <dbReference type="Proteomes" id="UP000544222"/>
    </source>
</evidence>
<feature type="binding site" evidence="12 14">
    <location>
        <begin position="377"/>
        <end position="380"/>
    </location>
    <ligand>
        <name>ATP</name>
        <dbReference type="ChEBI" id="CHEBI:30616"/>
    </ligand>
</feature>
<evidence type="ECO:0000256" key="13">
    <source>
        <dbReference type="PIRSR" id="PIRSR000724-1"/>
    </source>
</evidence>
<evidence type="ECO:0000256" key="15">
    <source>
        <dbReference type="RuleBase" id="RU000532"/>
    </source>
</evidence>
<dbReference type="Proteomes" id="UP000544222">
    <property type="component" value="Unassembled WGS sequence"/>
</dbReference>
<dbReference type="GO" id="GO:0005829">
    <property type="term" value="C:cytosol"/>
    <property type="evidence" value="ECO:0007669"/>
    <property type="project" value="TreeGrafter"/>
</dbReference>
<name>A0A7W5DQY4_9PORP</name>
<feature type="binding site" evidence="12">
    <location>
        <position position="173"/>
    </location>
    <ligand>
        <name>substrate</name>
    </ligand>
</feature>
<evidence type="ECO:0000256" key="3">
    <source>
        <dbReference type="ARBA" id="ARBA00008982"/>
    </source>
</evidence>
<keyword evidence="12" id="KW-0963">Cytoplasm</keyword>
<dbReference type="EMBL" id="JACHYB010000001">
    <property type="protein sequence ID" value="MBB3187452.1"/>
    <property type="molecule type" value="Genomic_DNA"/>
</dbReference>
<keyword evidence="17" id="KW-1185">Reference proteome</keyword>
<dbReference type="FunFam" id="3.40.50.1260:FF:000003">
    <property type="entry name" value="Phosphoglycerate kinase"/>
    <property type="match status" value="1"/>
</dbReference>
<gene>
    <name evidence="12" type="primary">pgk</name>
    <name evidence="16" type="ORF">FHX64_001615</name>
</gene>
<keyword evidence="11 12" id="KW-0324">Glycolysis</keyword>
<dbReference type="GO" id="GO:0006094">
    <property type="term" value="P:gluconeogenesis"/>
    <property type="evidence" value="ECO:0007669"/>
    <property type="project" value="TreeGrafter"/>
</dbReference>
<dbReference type="GO" id="GO:0005524">
    <property type="term" value="F:ATP binding"/>
    <property type="evidence" value="ECO:0007669"/>
    <property type="project" value="UniProtKB-KW"/>
</dbReference>
<dbReference type="GO" id="GO:0043531">
    <property type="term" value="F:ADP binding"/>
    <property type="evidence" value="ECO:0007669"/>
    <property type="project" value="TreeGrafter"/>
</dbReference>
<keyword evidence="10 12" id="KW-0067">ATP-binding</keyword>
<dbReference type="RefSeq" id="WP_183413203.1">
    <property type="nucleotide sequence ID" value="NZ_JACHYB010000001.1"/>
</dbReference>
<comment type="subunit">
    <text evidence="4 12">Monomer.</text>
</comment>
<feature type="binding site" evidence="12">
    <location>
        <position position="317"/>
    </location>
    <ligand>
        <name>ATP</name>
        <dbReference type="ChEBI" id="CHEBI:30616"/>
    </ligand>
</feature>
<keyword evidence="8 12" id="KW-0547">Nucleotide-binding</keyword>
<evidence type="ECO:0000256" key="6">
    <source>
        <dbReference type="ARBA" id="ARBA00016471"/>
    </source>
</evidence>
<dbReference type="CDD" id="cd00318">
    <property type="entry name" value="Phosphoglycerate_kinase"/>
    <property type="match status" value="1"/>
</dbReference>
<evidence type="ECO:0000256" key="14">
    <source>
        <dbReference type="PIRSR" id="PIRSR000724-2"/>
    </source>
</evidence>
<dbReference type="PANTHER" id="PTHR11406">
    <property type="entry name" value="PHOSPHOGLYCERATE KINASE"/>
    <property type="match status" value="1"/>
</dbReference>
<protein>
    <recommendedName>
        <fullName evidence="6 12">Phosphoglycerate kinase</fullName>
        <ecNumber evidence="5 12">2.7.2.3</ecNumber>
    </recommendedName>
</protein>
<evidence type="ECO:0000256" key="10">
    <source>
        <dbReference type="ARBA" id="ARBA00022840"/>
    </source>
</evidence>
<evidence type="ECO:0000256" key="4">
    <source>
        <dbReference type="ARBA" id="ARBA00011245"/>
    </source>
</evidence>
<sequence length="421" mass="44436">MQTLDKFNFAGKKAFVRVDFNVPLNDKFEITDDTRIRAALPTLKKILSDGGSVIIGSHLGRPKKNPDPNFSLKHIVGHVSSLLGVTVQFADDCMGAETAAKAASLKSGEVLMLENLRFYAEEEGKPRGLKDDVSDEEKAAAKKAVKASQKEFSKTLASYADCYVNDAFGTAHRAHASTALIAAYFDTDHKMFGYLMQNEVEAVEKVLKTAVHPVTAIIGGSKVSTKITIIENLLTKVDNLLIVGGMAFTFAKAQGGHVGNSLCEDDMLDLANDILAKAKANNVNLVLPVDSIIADKFAADAATKVCNNDVIPDGWLGLDLGPAAVNQMTEVIKNSKTILWNGPAGVFEMDAFAGGTKAIAESIVAATKSGAFSLIGGGDSVAAINKLGLAGQVSYVSTGGGALLEMIEGKVLPGIEAIRGY</sequence>
<evidence type="ECO:0000256" key="2">
    <source>
        <dbReference type="ARBA" id="ARBA00004838"/>
    </source>
</evidence>
<dbReference type="Pfam" id="PF00162">
    <property type="entry name" value="PGK"/>
    <property type="match status" value="1"/>
</dbReference>
<evidence type="ECO:0000256" key="9">
    <source>
        <dbReference type="ARBA" id="ARBA00022777"/>
    </source>
</evidence>
<dbReference type="InterPro" id="IPR036043">
    <property type="entry name" value="Phosphoglycerate_kinase_sf"/>
</dbReference>
<dbReference type="FunFam" id="3.40.50.1260:FF:000006">
    <property type="entry name" value="Phosphoglycerate kinase"/>
    <property type="match status" value="1"/>
</dbReference>
<dbReference type="SUPFAM" id="SSF53748">
    <property type="entry name" value="Phosphoglycerate kinase"/>
    <property type="match status" value="1"/>
</dbReference>
<keyword evidence="7 12" id="KW-0808">Transferase</keyword>
<dbReference type="EC" id="2.7.2.3" evidence="5 12"/>
<dbReference type="Gene3D" id="3.40.50.1260">
    <property type="entry name" value="Phosphoglycerate kinase, N-terminal domain"/>
    <property type="match status" value="2"/>
</dbReference>
<comment type="pathway">
    <text evidence="2 12">Carbohydrate degradation; glycolysis; pyruvate from D-glyceraldehyde 3-phosphate: step 2/5.</text>
</comment>
<organism evidence="16 17">
    <name type="scientific">Microbacter margulisiae</name>
    <dbReference type="NCBI Taxonomy" id="1350067"/>
    <lineage>
        <taxon>Bacteria</taxon>
        <taxon>Pseudomonadati</taxon>
        <taxon>Bacteroidota</taxon>
        <taxon>Bacteroidia</taxon>
        <taxon>Bacteroidales</taxon>
        <taxon>Porphyromonadaceae</taxon>
        <taxon>Microbacter</taxon>
    </lineage>
</organism>
<keyword evidence="9 12" id="KW-0418">Kinase</keyword>
<dbReference type="PRINTS" id="PR00477">
    <property type="entry name" value="PHGLYCKINASE"/>
</dbReference>
<evidence type="ECO:0000256" key="1">
    <source>
        <dbReference type="ARBA" id="ARBA00000642"/>
    </source>
</evidence>
<feature type="binding site" evidence="12">
    <location>
        <position position="35"/>
    </location>
    <ligand>
        <name>substrate</name>
    </ligand>
</feature>